<evidence type="ECO:0000313" key="5">
    <source>
        <dbReference type="Proteomes" id="UP001549257"/>
    </source>
</evidence>
<dbReference type="PANTHER" id="PTHR43249">
    <property type="entry name" value="UDP-N-ACETYL-2-AMINO-2-DEOXY-D-GLUCURONATE OXIDASE"/>
    <property type="match status" value="1"/>
</dbReference>
<organism evidence="4 5">
    <name type="scientific">Conyzicola nivalis</name>
    <dbReference type="NCBI Taxonomy" id="1477021"/>
    <lineage>
        <taxon>Bacteria</taxon>
        <taxon>Bacillati</taxon>
        <taxon>Actinomycetota</taxon>
        <taxon>Actinomycetes</taxon>
        <taxon>Micrococcales</taxon>
        <taxon>Microbacteriaceae</taxon>
        <taxon>Conyzicola</taxon>
    </lineage>
</organism>
<dbReference type="GO" id="GO:0016491">
    <property type="term" value="F:oxidoreductase activity"/>
    <property type="evidence" value="ECO:0007669"/>
    <property type="project" value="UniProtKB-KW"/>
</dbReference>
<keyword evidence="1" id="KW-0520">NAD</keyword>
<dbReference type="InterPro" id="IPR036291">
    <property type="entry name" value="NAD(P)-bd_dom_sf"/>
</dbReference>
<evidence type="ECO:0000259" key="3">
    <source>
        <dbReference type="Pfam" id="PF22725"/>
    </source>
</evidence>
<dbReference type="InterPro" id="IPR000683">
    <property type="entry name" value="Gfo/Idh/MocA-like_OxRdtase_N"/>
</dbReference>
<dbReference type="Gene3D" id="3.30.360.10">
    <property type="entry name" value="Dihydrodipicolinate Reductase, domain 2"/>
    <property type="match status" value="1"/>
</dbReference>
<dbReference type="Proteomes" id="UP001549257">
    <property type="component" value="Unassembled WGS sequence"/>
</dbReference>
<dbReference type="EMBL" id="JBEPSJ010000001">
    <property type="protein sequence ID" value="MET4581555.1"/>
    <property type="molecule type" value="Genomic_DNA"/>
</dbReference>
<gene>
    <name evidence="4" type="ORF">ABIE21_001045</name>
</gene>
<dbReference type="PANTHER" id="PTHR43249:SF1">
    <property type="entry name" value="D-GLUCOSIDE 3-DEHYDROGENASE"/>
    <property type="match status" value="1"/>
</dbReference>
<dbReference type="Pfam" id="PF01408">
    <property type="entry name" value="GFO_IDH_MocA"/>
    <property type="match status" value="1"/>
</dbReference>
<dbReference type="InterPro" id="IPR055170">
    <property type="entry name" value="GFO_IDH_MocA-like_dom"/>
</dbReference>
<comment type="caution">
    <text evidence="4">The sequence shown here is derived from an EMBL/GenBank/DDBJ whole genome shotgun (WGS) entry which is preliminary data.</text>
</comment>
<dbReference type="SUPFAM" id="SSF51735">
    <property type="entry name" value="NAD(P)-binding Rossmann-fold domains"/>
    <property type="match status" value="1"/>
</dbReference>
<dbReference type="Pfam" id="PF22725">
    <property type="entry name" value="GFO_IDH_MocA_C3"/>
    <property type="match status" value="1"/>
</dbReference>
<evidence type="ECO:0000256" key="1">
    <source>
        <dbReference type="ARBA" id="ARBA00023027"/>
    </source>
</evidence>
<evidence type="ECO:0000313" key="4">
    <source>
        <dbReference type="EMBL" id="MET4581555.1"/>
    </source>
</evidence>
<keyword evidence="5" id="KW-1185">Reference proteome</keyword>
<accession>A0ABV2QKI2</accession>
<feature type="domain" description="GFO/IDH/MocA-like oxidoreductase" evidence="3">
    <location>
        <begin position="129"/>
        <end position="250"/>
    </location>
</feature>
<name>A0ABV2QKI2_9MICO</name>
<protein>
    <submittedName>
        <fullName evidence="4">UDP-N-acetyl-2-amino-2-deoxyglucuronate dehydrogenase</fullName>
        <ecNumber evidence="4">1.1.1.335</ecNumber>
    </submittedName>
</protein>
<dbReference type="EC" id="1.1.1.335" evidence="4"/>
<proteinExistence type="predicted"/>
<sequence length="396" mass="41910">MGTVHAAIASGIDELDVVAVIDPFADATARVATRLEKAGFRRPAEYATLDEALASPEIDLVVITTPSGLHVSQATAALDARRHVLLEKPLDVDLSRARVMADRASKAAGEGLVASVVSQHRFDAATAIVADAVRSHAFGRVTTAIASTAWWRPQSYYDSADWRGTWALDGGGALMNQGVHNVDLLLSFLGRPVEVSGQMALLAHSRIEVEDAVVASIRFESGAVASVHATTAAYPGLATRIHLMGSLGSAIIEDDLLTYFHAAKSPGIDIGPMGLTSAEGNMAPRMLADRAERTYRLGFDLPPAPAGQYSLDPTSHHLQYRNVVDAITSGAQPAVTVQDAFDAMSVIRAIYVSSTLHKSVQFSDVAAGVYDDVTLSATDESDSSLSHDEPLRRGSA</sequence>
<feature type="domain" description="Gfo/Idh/MocA-like oxidoreductase N-terminal" evidence="2">
    <location>
        <begin position="2"/>
        <end position="107"/>
    </location>
</feature>
<dbReference type="InterPro" id="IPR052515">
    <property type="entry name" value="Gfo/Idh/MocA_Oxidoreductase"/>
</dbReference>
<evidence type="ECO:0000259" key="2">
    <source>
        <dbReference type="Pfam" id="PF01408"/>
    </source>
</evidence>
<dbReference type="SUPFAM" id="SSF55347">
    <property type="entry name" value="Glyceraldehyde-3-phosphate dehydrogenase-like, C-terminal domain"/>
    <property type="match status" value="1"/>
</dbReference>
<keyword evidence="4" id="KW-0560">Oxidoreductase</keyword>
<reference evidence="4 5" key="1">
    <citation type="submission" date="2024-06" db="EMBL/GenBank/DDBJ databases">
        <title>Sorghum-associated microbial communities from plants grown in Nebraska, USA.</title>
        <authorList>
            <person name="Schachtman D."/>
        </authorList>
    </citation>
    <scope>NUCLEOTIDE SEQUENCE [LARGE SCALE GENOMIC DNA]</scope>
    <source>
        <strain evidence="4 5">2857</strain>
    </source>
</reference>
<dbReference type="Gene3D" id="3.40.50.720">
    <property type="entry name" value="NAD(P)-binding Rossmann-like Domain"/>
    <property type="match status" value="1"/>
</dbReference>